<accession>A0A0F9RQA8</accession>
<gene>
    <name evidence="2" type="ORF">LCGC14_0549620</name>
</gene>
<dbReference type="AlphaFoldDB" id="A0A0F9RQA8"/>
<proteinExistence type="predicted"/>
<protein>
    <submittedName>
        <fullName evidence="2">Uncharacterized protein</fullName>
    </submittedName>
</protein>
<name>A0A0F9RQA8_9ZZZZ</name>
<organism evidence="2">
    <name type="scientific">marine sediment metagenome</name>
    <dbReference type="NCBI Taxonomy" id="412755"/>
    <lineage>
        <taxon>unclassified sequences</taxon>
        <taxon>metagenomes</taxon>
        <taxon>ecological metagenomes</taxon>
    </lineage>
</organism>
<evidence type="ECO:0000256" key="1">
    <source>
        <dbReference type="SAM" id="Phobius"/>
    </source>
</evidence>
<keyword evidence="1" id="KW-1133">Transmembrane helix</keyword>
<keyword evidence="1" id="KW-0812">Transmembrane</keyword>
<keyword evidence="1" id="KW-0472">Membrane</keyword>
<comment type="caution">
    <text evidence="2">The sequence shown here is derived from an EMBL/GenBank/DDBJ whole genome shotgun (WGS) entry which is preliminary data.</text>
</comment>
<feature type="transmembrane region" description="Helical" evidence="1">
    <location>
        <begin position="16"/>
        <end position="38"/>
    </location>
</feature>
<reference evidence="2" key="1">
    <citation type="journal article" date="2015" name="Nature">
        <title>Complex archaea that bridge the gap between prokaryotes and eukaryotes.</title>
        <authorList>
            <person name="Spang A."/>
            <person name="Saw J.H."/>
            <person name="Jorgensen S.L."/>
            <person name="Zaremba-Niedzwiedzka K."/>
            <person name="Martijn J."/>
            <person name="Lind A.E."/>
            <person name="van Eijk R."/>
            <person name="Schleper C."/>
            <person name="Guy L."/>
            <person name="Ettema T.J."/>
        </authorList>
    </citation>
    <scope>NUCLEOTIDE SEQUENCE</scope>
</reference>
<sequence length="52" mass="5899">MCEEQISLLTEAVIDLFWVSGMIGLGIMFAVLLLAGTIREKRTNCSHFERVR</sequence>
<dbReference type="EMBL" id="LAZR01000751">
    <property type="protein sequence ID" value="KKN58670.1"/>
    <property type="molecule type" value="Genomic_DNA"/>
</dbReference>
<evidence type="ECO:0000313" key="2">
    <source>
        <dbReference type="EMBL" id="KKN58670.1"/>
    </source>
</evidence>